<accession>T1CKH0</accession>
<reference evidence="1" key="2">
    <citation type="journal article" date="2014" name="ISME J.">
        <title>Microbial stratification in low pH oxic and suboxic macroscopic growths along an acid mine drainage.</title>
        <authorList>
            <person name="Mendez-Garcia C."/>
            <person name="Mesa V."/>
            <person name="Sprenger R.R."/>
            <person name="Richter M."/>
            <person name="Diez M.S."/>
            <person name="Solano J."/>
            <person name="Bargiela R."/>
            <person name="Golyshina O.V."/>
            <person name="Manteca A."/>
            <person name="Ramos J.L."/>
            <person name="Gallego J.R."/>
            <person name="Llorente I."/>
            <person name="Martins Dos Santos V.A."/>
            <person name="Jensen O.N."/>
            <person name="Pelaez A.I."/>
            <person name="Sanchez J."/>
            <person name="Ferrer M."/>
        </authorList>
    </citation>
    <scope>NUCLEOTIDE SEQUENCE</scope>
</reference>
<dbReference type="AlphaFoldDB" id="T1CKH0"/>
<proteinExistence type="predicted"/>
<organism evidence="1">
    <name type="scientific">mine drainage metagenome</name>
    <dbReference type="NCBI Taxonomy" id="410659"/>
    <lineage>
        <taxon>unclassified sequences</taxon>
        <taxon>metagenomes</taxon>
        <taxon>ecological metagenomes</taxon>
    </lineage>
</organism>
<protein>
    <submittedName>
        <fullName evidence="1">Coproporphyrinogen dehydrogenase</fullName>
    </submittedName>
</protein>
<sequence>MSRILRTISPWLAALTVLKTPPLALYAHFPWCVRKCPYCDFNSYAARERFA</sequence>
<name>T1CKH0_9ZZZZ</name>
<dbReference type="InterPro" id="IPR058240">
    <property type="entry name" value="rSAM_sf"/>
</dbReference>
<reference evidence="1" key="1">
    <citation type="submission" date="2013-08" db="EMBL/GenBank/DDBJ databases">
        <authorList>
            <person name="Mendez C."/>
            <person name="Richter M."/>
            <person name="Ferrer M."/>
            <person name="Sanchez J."/>
        </authorList>
    </citation>
    <scope>NUCLEOTIDE SEQUENCE</scope>
</reference>
<evidence type="ECO:0000313" key="1">
    <source>
        <dbReference type="EMBL" id="EQD68655.1"/>
    </source>
</evidence>
<dbReference type="SUPFAM" id="SSF102114">
    <property type="entry name" value="Radical SAM enzymes"/>
    <property type="match status" value="1"/>
</dbReference>
<comment type="caution">
    <text evidence="1">The sequence shown here is derived from an EMBL/GenBank/DDBJ whole genome shotgun (WGS) entry which is preliminary data.</text>
</comment>
<gene>
    <name evidence="1" type="ORF">B1A_07227</name>
</gene>
<feature type="non-terminal residue" evidence="1">
    <location>
        <position position="51"/>
    </location>
</feature>
<dbReference type="EMBL" id="AUZX01005220">
    <property type="protein sequence ID" value="EQD68655.1"/>
    <property type="molecule type" value="Genomic_DNA"/>
</dbReference>